<sequence length="392" mass="45683">MLKHIKNVSWFFFSKIFPALAILLLTRELYISLDSESFENYSVINSLSITISSFLIGWISQSNLRYYSLDQDSVNRINVVLCTIFLFLALFFLGLYYFFTLTYCLVISLSISIAYNRISLSYFQARLDSRIVFKQELIRSVLLVLFILANYFYAFNSLDLILIVLSLSYLLSGSVLYRNIDIKFNFPFYLCKKYIKYGVPMSLWLVISTAFPTLERLILTKIYEGNLNDYFAINEFLIRGAGLIFTPVMMYLHPLLMKEYDNDKLKFDILVRKSIFIVSLFSGSVIFIYSKFSGFFIPSFFEGMDKGVISQSFIILMIPALWQGCFIVHKKIEALGKTIFLSFFILVSLLVYIGLALFFVPKYGLWASVYCQILSLVSYIIMVYFFTKRFKF</sequence>
<evidence type="ECO:0000256" key="6">
    <source>
        <dbReference type="SAM" id="Phobius"/>
    </source>
</evidence>
<dbReference type="EMBL" id="MT898310">
    <property type="protein sequence ID" value="QOS25996.1"/>
    <property type="molecule type" value="Genomic_DNA"/>
</dbReference>
<dbReference type="EMBL" id="MT898346">
    <property type="protein sequence ID" value="QOS27349.1"/>
    <property type="molecule type" value="Genomic_DNA"/>
</dbReference>
<evidence type="ECO:0000256" key="5">
    <source>
        <dbReference type="ARBA" id="ARBA00023136"/>
    </source>
</evidence>
<dbReference type="EMBL" id="MT898096">
    <property type="protein sequence ID" value="QOS18093.1"/>
    <property type="molecule type" value="Genomic_DNA"/>
</dbReference>
<evidence type="ECO:0000313" key="10">
    <source>
        <dbReference type="EMBL" id="QOS15965.1"/>
    </source>
</evidence>
<reference evidence="26" key="1">
    <citation type="submission" date="2020-08" db="EMBL/GenBank/DDBJ databases">
        <title>Genetic structure, function and evolution of capsule biosynthesis loci in Vibrio parahaemolyticus.</title>
        <authorList>
            <person name="Li L."/>
            <person name="Bian S."/>
        </authorList>
    </citation>
    <scope>NUCLEOTIDE SEQUENCE</scope>
    <source>
        <strain evidence="17">VP188</strain>
        <strain evidence="22">VP204</strain>
        <strain evidence="14">VP22</strain>
        <strain evidence="29">VP230</strain>
        <strain evidence="10">VP264</strain>
        <strain evidence="23">VP272</strain>
        <strain evidence="18">VP285</strain>
        <strain evidence="21">VP302</strain>
        <strain evidence="42">VP324</strain>
        <strain evidence="30">VP341</strain>
        <strain evidence="37">VP342</strain>
        <strain evidence="20">VP343</strain>
        <strain evidence="36">VP354</strain>
        <strain evidence="41">VP357</strain>
        <strain evidence="11">VP363</strain>
        <strain evidence="43">VP365</strain>
        <strain evidence="26">VP369</strain>
        <strain evidence="31">VP372</strain>
        <strain evidence="19">VP373</strain>
        <strain evidence="16">VP374</strain>
        <strain evidence="12">VP384</strain>
        <strain evidence="34">VP390</strain>
        <strain evidence="25">VP391</strain>
        <strain evidence="35">VP392</strain>
        <strain evidence="39">VP394</strain>
        <strain evidence="40">VP395</strain>
        <strain evidence="24">VP396</strain>
        <strain evidence="27">VP398</strain>
        <strain evidence="8">VP401</strain>
        <strain evidence="28">VP402</strain>
        <strain evidence="9">VP403</strain>
        <strain evidence="33">VP404</strain>
        <strain evidence="15">VP405</strain>
        <strain evidence="32">VP440</strain>
        <strain evidence="7">VP441</strain>
        <strain evidence="13">VP63</strain>
        <strain evidence="38">VP85</strain>
    </source>
</reference>
<evidence type="ECO:0000313" key="43">
    <source>
        <dbReference type="EMBL" id="QOS29410.1"/>
    </source>
</evidence>
<feature type="transmembrane region" description="Helical" evidence="6">
    <location>
        <begin position="42"/>
        <end position="59"/>
    </location>
</feature>
<dbReference type="EMBL" id="MT898348">
    <property type="protein sequence ID" value="QOS27418.1"/>
    <property type="molecule type" value="Genomic_DNA"/>
</dbReference>
<evidence type="ECO:0000313" key="39">
    <source>
        <dbReference type="EMBL" id="QOS27418.1"/>
    </source>
</evidence>
<evidence type="ECO:0000313" key="17">
    <source>
        <dbReference type="EMBL" id="QOS18029.1"/>
    </source>
</evidence>
<dbReference type="EMBL" id="MT898380">
    <property type="protein sequence ID" value="QOS28711.1"/>
    <property type="molecule type" value="Genomic_DNA"/>
</dbReference>
<dbReference type="EMBL" id="MT898252">
    <property type="protein sequence ID" value="QOS23789.1"/>
    <property type="molecule type" value="Genomic_DNA"/>
</dbReference>
<evidence type="ECO:0000313" key="12">
    <source>
        <dbReference type="EMBL" id="QOS16468.1"/>
    </source>
</evidence>
<dbReference type="EMBL" id="MT898087">
    <property type="protein sequence ID" value="QOS17749.1"/>
    <property type="molecule type" value="Genomic_DNA"/>
</dbReference>
<feature type="transmembrane region" description="Helical" evidence="6">
    <location>
        <begin position="160"/>
        <end position="177"/>
    </location>
</feature>
<evidence type="ECO:0000313" key="19">
    <source>
        <dbReference type="EMBL" id="QOS18093.1"/>
    </source>
</evidence>
<evidence type="ECO:0000313" key="32">
    <source>
        <dbReference type="EMBL" id="QOS23310.1"/>
    </source>
</evidence>
<evidence type="ECO:0000313" key="27">
    <source>
        <dbReference type="EMBL" id="QOS20959.1"/>
    </source>
</evidence>
<keyword evidence="5 6" id="KW-0472">Membrane</keyword>
<evidence type="ECO:0000313" key="7">
    <source>
        <dbReference type="EMBL" id="QOS15118.1"/>
    </source>
</evidence>
<evidence type="ECO:0000313" key="38">
    <source>
        <dbReference type="EMBL" id="QOS27349.1"/>
    </source>
</evidence>
<dbReference type="EMBL" id="MT898353">
    <property type="protein sequence ID" value="QOS27610.1"/>
    <property type="molecule type" value="Genomic_DNA"/>
</dbReference>
<evidence type="ECO:0000313" key="36">
    <source>
        <dbReference type="EMBL" id="QOS25996.1"/>
    </source>
</evidence>
<dbReference type="PANTHER" id="PTHR30250">
    <property type="entry name" value="PST FAMILY PREDICTED COLANIC ACID TRANSPORTER"/>
    <property type="match status" value="1"/>
</dbReference>
<dbReference type="EMBL" id="MT898102">
    <property type="protein sequence ID" value="QOS18295.1"/>
    <property type="molecule type" value="Genomic_DNA"/>
</dbReference>
<feature type="transmembrane region" description="Helical" evidence="6">
    <location>
        <begin position="105"/>
        <end position="125"/>
    </location>
</feature>
<dbReference type="EMBL" id="MT898062">
    <property type="protein sequence ID" value="QOS16866.1"/>
    <property type="molecule type" value="Genomic_DNA"/>
</dbReference>
<feature type="transmembrane region" description="Helical" evidence="6">
    <location>
        <begin position="269"/>
        <end position="289"/>
    </location>
</feature>
<feature type="transmembrane region" description="Helical" evidence="6">
    <location>
        <begin position="12"/>
        <end position="30"/>
    </location>
</feature>
<comment type="subcellular location">
    <subcellularLocation>
        <location evidence="1">Cell membrane</location>
        <topology evidence="1">Multi-pass membrane protein</topology>
    </subcellularLocation>
</comment>
<dbReference type="EMBL" id="MT898124">
    <property type="protein sequence ID" value="QOS19124.1"/>
    <property type="molecule type" value="Genomic_DNA"/>
</dbReference>
<dbReference type="EMBL" id="MT898095">
    <property type="protein sequence ID" value="QOS18061.1"/>
    <property type="molecule type" value="Genomic_DNA"/>
</dbReference>
<dbReference type="EMBL" id="MT898038">
    <property type="protein sequence ID" value="QOS15965.1"/>
    <property type="molecule type" value="Genomic_DNA"/>
</dbReference>
<feature type="transmembrane region" description="Helical" evidence="6">
    <location>
        <begin position="236"/>
        <end position="257"/>
    </location>
</feature>
<evidence type="ECO:0000313" key="20">
    <source>
        <dbReference type="EMBL" id="QOS18295.1"/>
    </source>
</evidence>
<dbReference type="EMBL" id="MT898219">
    <property type="protein sequence ID" value="QOS22626.1"/>
    <property type="molecule type" value="Genomic_DNA"/>
</dbReference>
<dbReference type="EMBL" id="MT898144">
    <property type="protein sequence ID" value="QOS19868.1"/>
    <property type="molecule type" value="Genomic_DNA"/>
</dbReference>
<dbReference type="EMBL" id="MT898015">
    <property type="protein sequence ID" value="QOS15118.1"/>
    <property type="molecule type" value="Genomic_DNA"/>
</dbReference>
<evidence type="ECO:0000313" key="16">
    <source>
        <dbReference type="EMBL" id="QOS17749.1"/>
    </source>
</evidence>
<evidence type="ECO:0000313" key="33">
    <source>
        <dbReference type="EMBL" id="QOS23519.1"/>
    </source>
</evidence>
<dbReference type="EMBL" id="MT898141">
    <property type="protein sequence ID" value="QOS19754.1"/>
    <property type="molecule type" value="Genomic_DNA"/>
</dbReference>
<dbReference type="EMBL" id="MT898234">
    <property type="protein sequence ID" value="QOS23160.1"/>
    <property type="molecule type" value="Genomic_DNA"/>
</dbReference>
<evidence type="ECO:0000256" key="4">
    <source>
        <dbReference type="ARBA" id="ARBA00022989"/>
    </source>
</evidence>
<evidence type="ECO:0000313" key="15">
    <source>
        <dbReference type="EMBL" id="QOS17000.1"/>
    </source>
</evidence>
<dbReference type="EMBL" id="MT898399">
    <property type="protein sequence ID" value="QOS29410.1"/>
    <property type="molecule type" value="Genomic_DNA"/>
</dbReference>
<dbReference type="EMBL" id="MT898174">
    <property type="protein sequence ID" value="QOS20959.1"/>
    <property type="molecule type" value="Genomic_DNA"/>
</dbReference>
<evidence type="ECO:0000313" key="11">
    <source>
        <dbReference type="EMBL" id="QOS16332.1"/>
    </source>
</evidence>
<dbReference type="EMBL" id="MT898107">
    <property type="protein sequence ID" value="QOS18488.1"/>
    <property type="molecule type" value="Genomic_DNA"/>
</dbReference>
<keyword evidence="4 6" id="KW-1133">Transmembrane helix</keyword>
<dbReference type="EMBL" id="MT898396">
    <property type="protein sequence ID" value="QOS29310.1"/>
    <property type="molecule type" value="Genomic_DNA"/>
</dbReference>
<evidence type="ECO:0000313" key="9">
    <source>
        <dbReference type="EMBL" id="QOS15789.1"/>
    </source>
</evidence>
<dbReference type="EMBL" id="MT898195">
    <property type="protein sequence ID" value="QOS21695.1"/>
    <property type="molecule type" value="Genomic_DNA"/>
</dbReference>
<dbReference type="EMBL" id="MT898323">
    <property type="protein sequence ID" value="QOS26458.1"/>
    <property type="molecule type" value="Genomic_DNA"/>
</dbReference>
<evidence type="ECO:0000313" key="40">
    <source>
        <dbReference type="EMBL" id="QOS27610.1"/>
    </source>
</evidence>
<evidence type="ECO:0000313" key="28">
    <source>
        <dbReference type="EMBL" id="QOS21622.1"/>
    </source>
</evidence>
<gene>
    <name evidence="17" type="ORF">VP188_00012</name>
    <name evidence="22" type="ORF">VP204_00012</name>
    <name evidence="14" type="ORF">VP22_00012</name>
    <name evidence="29" type="ORF">VP230_00013</name>
    <name evidence="10" type="ORF">VP264_00012</name>
    <name evidence="23" type="ORF">VP272_00012</name>
    <name evidence="18" type="ORF">VP285_00012</name>
    <name evidence="21" type="ORF">VP302_00012</name>
    <name evidence="42" type="ORF">VP324_00012</name>
    <name evidence="30" type="ORF">VP341_00012</name>
    <name evidence="37" type="ORF">VP342_00012</name>
    <name evidence="20" type="ORF">VP343_00012</name>
    <name evidence="36" type="ORF">VP354_00012</name>
    <name evidence="41" type="ORF">VP357_00012</name>
    <name evidence="11" type="ORF">VP363_00012</name>
    <name evidence="43" type="ORF">VP365_00012</name>
    <name evidence="26" type="ORF">VP369_00012</name>
    <name evidence="31" type="ORF">VP372_00012</name>
    <name evidence="19" type="ORF">VP373_00012</name>
    <name evidence="16" type="ORF">VP374_00012</name>
    <name evidence="12" type="ORF">VP384_00012</name>
    <name evidence="34" type="ORF">VP390_00012</name>
    <name evidence="25" type="ORF">VP391_00012</name>
    <name evidence="35" type="ORF">VP392_00012</name>
    <name evidence="39" type="ORF">VP394_00012</name>
    <name evidence="40" type="ORF">VP395_00012</name>
    <name evidence="24" type="ORF">VP396_00012</name>
    <name evidence="27" type="ORF">VP398_00012</name>
    <name evidence="8" type="ORF">VP401_00012</name>
    <name evidence="28" type="ORF">VP402_00012</name>
    <name evidence="9" type="ORF">VP403_00012</name>
    <name evidence="33" type="ORF">VP404_00012</name>
    <name evidence="15" type="ORF">VP405_00012</name>
    <name evidence="32" type="ORF">VP440_00012</name>
    <name evidence="7" type="ORF">VP441_00012</name>
    <name evidence="13" type="ORF">VP63_00012</name>
    <name evidence="38" type="ORF">VP85_00012</name>
</gene>
<evidence type="ECO:0000313" key="31">
    <source>
        <dbReference type="EMBL" id="QOS23160.1"/>
    </source>
</evidence>
<evidence type="ECO:0000313" key="30">
    <source>
        <dbReference type="EMBL" id="QOS22626.1"/>
    </source>
</evidence>
<evidence type="ECO:0000256" key="2">
    <source>
        <dbReference type="ARBA" id="ARBA00022475"/>
    </source>
</evidence>
<evidence type="ECO:0000256" key="1">
    <source>
        <dbReference type="ARBA" id="ARBA00004651"/>
    </source>
</evidence>
<dbReference type="EMBL" id="MT898048">
    <property type="protein sequence ID" value="QOS16332.1"/>
    <property type="molecule type" value="Genomic_DNA"/>
</dbReference>
<evidence type="ECO:0000256" key="3">
    <source>
        <dbReference type="ARBA" id="ARBA00022692"/>
    </source>
</evidence>
<evidence type="ECO:0000313" key="23">
    <source>
        <dbReference type="EMBL" id="QOS19124.1"/>
    </source>
</evidence>
<dbReference type="EMBL" id="MT898105">
    <property type="protein sequence ID" value="QOS18420.1"/>
    <property type="molecule type" value="Genomic_DNA"/>
</dbReference>
<dbReference type="InterPro" id="IPR050833">
    <property type="entry name" value="Poly_Biosynth_Transport"/>
</dbReference>
<feature type="transmembrane region" description="Helical" evidence="6">
    <location>
        <begin position="197"/>
        <end position="214"/>
    </location>
</feature>
<evidence type="ECO:0000313" key="37">
    <source>
        <dbReference type="EMBL" id="QOS26458.1"/>
    </source>
</evidence>
<evidence type="ECO:0000313" key="21">
    <source>
        <dbReference type="EMBL" id="QOS18420.1"/>
    </source>
</evidence>
<proteinExistence type="predicted"/>
<feature type="transmembrane region" description="Helical" evidence="6">
    <location>
        <begin position="309"/>
        <end position="328"/>
    </location>
</feature>
<dbReference type="GO" id="GO:0005886">
    <property type="term" value="C:plasma membrane"/>
    <property type="evidence" value="ECO:0007669"/>
    <property type="project" value="UniProtKB-SubCell"/>
</dbReference>
<accession>A0A4Z2SAH7</accession>
<evidence type="ECO:0000313" key="26">
    <source>
        <dbReference type="EMBL" id="QOS19868.1"/>
    </source>
</evidence>
<dbReference type="AlphaFoldDB" id="A0A4Z2SAH7"/>
<evidence type="ECO:0000313" key="14">
    <source>
        <dbReference type="EMBL" id="QOS16866.1"/>
    </source>
</evidence>
<feature type="transmembrane region" description="Helical" evidence="6">
    <location>
        <begin position="365"/>
        <end position="386"/>
    </location>
</feature>
<organism evidence="26">
    <name type="scientific">Vibrio parahaemolyticus</name>
    <dbReference type="NCBI Taxonomy" id="670"/>
    <lineage>
        <taxon>Bacteria</taxon>
        <taxon>Pseudomonadati</taxon>
        <taxon>Pseudomonadota</taxon>
        <taxon>Gammaproteobacteria</taxon>
        <taxon>Vibrionales</taxon>
        <taxon>Vibrionaceae</taxon>
        <taxon>Vibrio</taxon>
    </lineage>
</organism>
<evidence type="ECO:0008006" key="44">
    <source>
        <dbReference type="Google" id="ProtNLM"/>
    </source>
</evidence>
<feature type="transmembrane region" description="Helical" evidence="6">
    <location>
        <begin position="340"/>
        <end position="359"/>
    </location>
</feature>
<evidence type="ECO:0000313" key="13">
    <source>
        <dbReference type="EMBL" id="QOS16532.1"/>
    </source>
</evidence>
<dbReference type="EMBL" id="MT898244">
    <property type="protein sequence ID" value="QOS23519.1"/>
    <property type="molecule type" value="Genomic_DNA"/>
</dbReference>
<dbReference type="EMBL" id="MT898135">
    <property type="protein sequence ID" value="QOS19537.1"/>
    <property type="molecule type" value="Genomic_DNA"/>
</dbReference>
<evidence type="ECO:0000313" key="24">
    <source>
        <dbReference type="EMBL" id="QOS19537.1"/>
    </source>
</evidence>
<evidence type="ECO:0000313" key="42">
    <source>
        <dbReference type="EMBL" id="QOS29310.1"/>
    </source>
</evidence>
<keyword evidence="3 6" id="KW-0812">Transmembrane</keyword>
<name>A0A4Z2SAH7_VIBPH</name>
<evidence type="ECO:0000313" key="41">
    <source>
        <dbReference type="EMBL" id="QOS28711.1"/>
    </source>
</evidence>
<dbReference type="EMBL" id="MT898052">
    <property type="protein sequence ID" value="QOS16468.1"/>
    <property type="molecule type" value="Genomic_DNA"/>
</dbReference>
<evidence type="ECO:0000313" key="25">
    <source>
        <dbReference type="EMBL" id="QOS19754.1"/>
    </source>
</evidence>
<dbReference type="EMBL" id="MT898246">
    <property type="protein sequence ID" value="QOS23581.1"/>
    <property type="molecule type" value="Genomic_DNA"/>
</dbReference>
<dbReference type="EMBL" id="MT898033">
    <property type="protein sequence ID" value="QOS15789.1"/>
    <property type="molecule type" value="Genomic_DNA"/>
</dbReference>
<evidence type="ECO:0000313" key="18">
    <source>
        <dbReference type="EMBL" id="QOS18061.1"/>
    </source>
</evidence>
<feature type="transmembrane region" description="Helical" evidence="6">
    <location>
        <begin position="137"/>
        <end position="154"/>
    </location>
</feature>
<dbReference type="EMBL" id="MT898054">
    <property type="protein sequence ID" value="QOS16532.1"/>
    <property type="molecule type" value="Genomic_DNA"/>
</dbReference>
<keyword evidence="2" id="KW-1003">Cell membrane</keyword>
<evidence type="ECO:0000313" key="35">
    <source>
        <dbReference type="EMBL" id="QOS23789.1"/>
    </source>
</evidence>
<dbReference type="EMBL" id="MT898094">
    <property type="protein sequence ID" value="QOS18029.1"/>
    <property type="molecule type" value="Genomic_DNA"/>
</dbReference>
<evidence type="ECO:0000313" key="22">
    <source>
        <dbReference type="EMBL" id="QOS18488.1"/>
    </source>
</evidence>
<dbReference type="EMBL" id="MT898193">
    <property type="protein sequence ID" value="QOS21622.1"/>
    <property type="molecule type" value="Genomic_DNA"/>
</dbReference>
<dbReference type="EMBL" id="MT898238">
    <property type="protein sequence ID" value="QOS23310.1"/>
    <property type="molecule type" value="Genomic_DNA"/>
</dbReference>
<dbReference type="PANTHER" id="PTHR30250:SF11">
    <property type="entry name" value="O-ANTIGEN TRANSPORTER-RELATED"/>
    <property type="match status" value="1"/>
</dbReference>
<protein>
    <recommendedName>
        <fullName evidence="44">Polysaccharide biosynthesis protein</fullName>
    </recommendedName>
</protein>
<evidence type="ECO:0000313" key="29">
    <source>
        <dbReference type="EMBL" id="QOS21695.1"/>
    </source>
</evidence>
<feature type="transmembrane region" description="Helical" evidence="6">
    <location>
        <begin position="79"/>
        <end position="99"/>
    </location>
</feature>
<dbReference type="EMBL" id="MT898066">
    <property type="protein sequence ID" value="QOS17000.1"/>
    <property type="molecule type" value="Genomic_DNA"/>
</dbReference>
<evidence type="ECO:0000313" key="8">
    <source>
        <dbReference type="EMBL" id="QOS15150.1"/>
    </source>
</evidence>
<dbReference type="EMBL" id="MT898016">
    <property type="protein sequence ID" value="QOS15150.1"/>
    <property type="molecule type" value="Genomic_DNA"/>
</dbReference>
<evidence type="ECO:0000313" key="34">
    <source>
        <dbReference type="EMBL" id="QOS23581.1"/>
    </source>
</evidence>